<evidence type="ECO:0000313" key="3">
    <source>
        <dbReference type="EMBL" id="KAG2449331.1"/>
    </source>
</evidence>
<keyword evidence="4" id="KW-1185">Reference proteome</keyword>
<dbReference type="OrthoDB" id="543967at2759"/>
<organism evidence="3 4">
    <name type="scientific">Chlamydomonas schloesseri</name>
    <dbReference type="NCBI Taxonomy" id="2026947"/>
    <lineage>
        <taxon>Eukaryota</taxon>
        <taxon>Viridiplantae</taxon>
        <taxon>Chlorophyta</taxon>
        <taxon>core chlorophytes</taxon>
        <taxon>Chlorophyceae</taxon>
        <taxon>CS clade</taxon>
        <taxon>Chlamydomonadales</taxon>
        <taxon>Chlamydomonadaceae</taxon>
        <taxon>Chlamydomonas</taxon>
    </lineage>
</organism>
<comment type="caution">
    <text evidence="3">The sequence shown here is derived from an EMBL/GenBank/DDBJ whole genome shotgun (WGS) entry which is preliminary data.</text>
</comment>
<evidence type="ECO:0000313" key="4">
    <source>
        <dbReference type="Proteomes" id="UP000613740"/>
    </source>
</evidence>
<dbReference type="AlphaFoldDB" id="A0A836B6S2"/>
<gene>
    <name evidence="3" type="ORF">HYH02_005486</name>
</gene>
<dbReference type="EMBL" id="JAEHOD010000014">
    <property type="protein sequence ID" value="KAG2449331.1"/>
    <property type="molecule type" value="Genomic_DNA"/>
</dbReference>
<feature type="signal peptide" evidence="2">
    <location>
        <begin position="1"/>
        <end position="24"/>
    </location>
</feature>
<feature type="compositionally biased region" description="Pro residues" evidence="1">
    <location>
        <begin position="237"/>
        <end position="285"/>
    </location>
</feature>
<feature type="chain" id="PRO_5032621852" evidence="2">
    <location>
        <begin position="25"/>
        <end position="366"/>
    </location>
</feature>
<dbReference type="Proteomes" id="UP000613740">
    <property type="component" value="Unassembled WGS sequence"/>
</dbReference>
<protein>
    <submittedName>
        <fullName evidence="3">Uncharacterized protein</fullName>
    </submittedName>
</protein>
<accession>A0A836B6S2</accession>
<reference evidence="3" key="1">
    <citation type="journal article" date="2020" name="bioRxiv">
        <title>Comparative genomics of Chlamydomonas.</title>
        <authorList>
            <person name="Craig R.J."/>
            <person name="Hasan A.R."/>
            <person name="Ness R.W."/>
            <person name="Keightley P.D."/>
        </authorList>
    </citation>
    <scope>NUCLEOTIDE SEQUENCE</scope>
    <source>
        <strain evidence="3">CCAP 11/173</strain>
    </source>
</reference>
<dbReference type="PANTHER" id="PTHR48148:SF3">
    <property type="entry name" value="KERATINOCYTE PROLINE-RICH PROTEIN"/>
    <property type="match status" value="1"/>
</dbReference>
<keyword evidence="2" id="KW-0732">Signal</keyword>
<proteinExistence type="predicted"/>
<dbReference type="PROSITE" id="PS51257">
    <property type="entry name" value="PROKAR_LIPOPROTEIN"/>
    <property type="match status" value="1"/>
</dbReference>
<sequence length="366" mass="37253">MARPAVALALVAVFSIACVTTASAAGVLLLKDTQLNSAQGHANLKAYLTKATEVTTSLTAADLAGATALVVDADYDAAATVKASVNAAAMARFYAAVGTWLKGGGNLILADGGAGGWLPVVDKLVGKAQNCTGVEFDATKNTFAPRMPKGPFKGVETWKKVKSSEVPAGIRCSLGNGHTVVSTRPFKDAVSVVHMWAVGRGSIIYFGNTFEGRTVRSQFTDVLDMAIAIKPKGKAPKPSPTPAPKPTPSPASTPKPSPAAGPKPSPTPSPAAGPKPSPTPSPAAGPPALAHPLPGCRPQALAHPLPGCRPQALAHPLPGCRPQALAHPLPGCRPQALAHPLPGCRPQALAHPLPGCRPQALAHPLP</sequence>
<evidence type="ECO:0000256" key="2">
    <source>
        <dbReference type="SAM" id="SignalP"/>
    </source>
</evidence>
<name>A0A836B6S2_9CHLO</name>
<evidence type="ECO:0000256" key="1">
    <source>
        <dbReference type="SAM" id="MobiDB-lite"/>
    </source>
</evidence>
<feature type="region of interest" description="Disordered" evidence="1">
    <location>
        <begin position="230"/>
        <end position="295"/>
    </location>
</feature>
<dbReference type="PANTHER" id="PTHR48148">
    <property type="entry name" value="KERATINOCYTE PROLINE-RICH PROTEIN"/>
    <property type="match status" value="1"/>
</dbReference>